<name>A0A2Z4ABF6_9BACT</name>
<protein>
    <submittedName>
        <fullName evidence="1">Uncharacterized protein</fullName>
    </submittedName>
</protein>
<dbReference type="KEGG" id="mtar:DF168_00483"/>
<dbReference type="AlphaFoldDB" id="A0A2Z4ABF6"/>
<evidence type="ECO:0000313" key="2">
    <source>
        <dbReference type="Proteomes" id="UP000247465"/>
    </source>
</evidence>
<evidence type="ECO:0000313" key="1">
    <source>
        <dbReference type="EMBL" id="AWT59299.1"/>
    </source>
</evidence>
<dbReference type="EMBL" id="CP029803">
    <property type="protein sequence ID" value="AWT59299.1"/>
    <property type="molecule type" value="Genomic_DNA"/>
</dbReference>
<organism evidence="1 2">
    <name type="scientific">Candidatus Moanibacter tarae</name>
    <dbReference type="NCBI Taxonomy" id="2200854"/>
    <lineage>
        <taxon>Bacteria</taxon>
        <taxon>Pseudomonadati</taxon>
        <taxon>Verrucomicrobiota</taxon>
        <taxon>Opitutia</taxon>
        <taxon>Puniceicoccales</taxon>
        <taxon>Puniceicoccales incertae sedis</taxon>
        <taxon>Candidatus Moanibacter</taxon>
    </lineage>
</organism>
<sequence>MEFQHFTVKVFMESPLGEVNLETYIQIFHRWIQDSLLDEILIDVADYRHLTEGPGVVLVAHEADYSMDGNGGRLGLLYRCKVGQQGSNQDRLKKATVSALAACDLLEKESSFAGELKFNRRELEISVNDRALAPNTEKTFSVLKPELEEFLGKLCGEGQFSVSYQQGDPRGLFRVRVDSKKNFLAESV</sequence>
<proteinExistence type="predicted"/>
<accession>A0A2Z4ABF6</accession>
<gene>
    <name evidence="1" type="ORF">DF168_00483</name>
</gene>
<reference evidence="1 2" key="1">
    <citation type="submission" date="2018-06" db="EMBL/GenBank/DDBJ databases">
        <title>Draft Genome Sequence of a Novel Marine Bacterium Related to the Verrucomicrobia.</title>
        <authorList>
            <person name="Vosseberg J."/>
            <person name="Martijn J."/>
            <person name="Ettema T.J.G."/>
        </authorList>
    </citation>
    <scope>NUCLEOTIDE SEQUENCE [LARGE SCALE GENOMIC DNA]</scope>
    <source>
        <strain evidence="1">TARA_B100001123</strain>
    </source>
</reference>
<dbReference type="Proteomes" id="UP000247465">
    <property type="component" value="Chromosome"/>
</dbReference>